<proteinExistence type="predicted"/>
<dbReference type="WBParaSite" id="PgR106_g037_t01">
    <property type="protein sequence ID" value="PgR106_g037_t01"/>
    <property type="gene ID" value="PgR106_g037"/>
</dbReference>
<name>A0A915CAX1_PARUN</name>
<evidence type="ECO:0000313" key="2">
    <source>
        <dbReference type="WBParaSite" id="PgR106_g037_t01"/>
    </source>
</evidence>
<sequence>MATASVVSASDISLSVDTNDNCGGRSFEYALIPDAVYQFPFIILNSYRTTAGWRIISLTKKFELILSEGRKQIRSGDVETWRPTNTMHNFIG</sequence>
<evidence type="ECO:0000313" key="1">
    <source>
        <dbReference type="Proteomes" id="UP000887569"/>
    </source>
</evidence>
<organism evidence="1 2">
    <name type="scientific">Parascaris univalens</name>
    <name type="common">Nematode worm</name>
    <dbReference type="NCBI Taxonomy" id="6257"/>
    <lineage>
        <taxon>Eukaryota</taxon>
        <taxon>Metazoa</taxon>
        <taxon>Ecdysozoa</taxon>
        <taxon>Nematoda</taxon>
        <taxon>Chromadorea</taxon>
        <taxon>Rhabditida</taxon>
        <taxon>Spirurina</taxon>
        <taxon>Ascaridomorpha</taxon>
        <taxon>Ascaridoidea</taxon>
        <taxon>Ascarididae</taxon>
        <taxon>Parascaris</taxon>
    </lineage>
</organism>
<accession>A0A915CAX1</accession>
<dbReference type="AlphaFoldDB" id="A0A915CAX1"/>
<keyword evidence="1" id="KW-1185">Reference proteome</keyword>
<dbReference type="Proteomes" id="UP000887569">
    <property type="component" value="Unplaced"/>
</dbReference>
<reference evidence="2" key="1">
    <citation type="submission" date="2022-11" db="UniProtKB">
        <authorList>
            <consortium name="WormBaseParasite"/>
        </authorList>
    </citation>
    <scope>IDENTIFICATION</scope>
</reference>
<protein>
    <submittedName>
        <fullName evidence="2">Uncharacterized protein</fullName>
    </submittedName>
</protein>